<evidence type="ECO:0000313" key="4">
    <source>
        <dbReference type="Proteomes" id="UP000298805"/>
    </source>
</evidence>
<dbReference type="Proteomes" id="UP000272781">
    <property type="component" value="Unassembled WGS sequence"/>
</dbReference>
<sequence>MKKILLTALTIGTLFAQNIYLVVDNRIKNDKVFASFIDKQNKIFTYAQPLQGINIDRIKPTFENAKKELCQKPVVKKLLKEGYQIEFIYIGKQKSVLMRFTDCN</sequence>
<dbReference type="EMBL" id="RJVK01000001">
    <property type="protein sequence ID" value="ROR40565.1"/>
    <property type="molecule type" value="Genomic_DNA"/>
</dbReference>
<evidence type="ECO:0000313" key="3">
    <source>
        <dbReference type="Proteomes" id="UP000272781"/>
    </source>
</evidence>
<keyword evidence="4" id="KW-1185">Reference proteome</keyword>
<evidence type="ECO:0000313" key="2">
    <source>
        <dbReference type="EMBL" id="ROR40565.1"/>
    </source>
</evidence>
<protein>
    <submittedName>
        <fullName evidence="2">Uncharacterized protein</fullName>
    </submittedName>
</protein>
<proteinExistence type="predicted"/>
<reference evidence="1" key="3">
    <citation type="submission" date="2019-06" db="EMBL/GenBank/DDBJ databases">
        <title>A comparative analysis of the Nautiliaceae.</title>
        <authorList>
            <person name="Grosche A."/>
            <person name="Smedile F."/>
            <person name="Vetriani C."/>
        </authorList>
    </citation>
    <scope>NUCLEOTIDE SEQUENCE</scope>
    <source>
        <strain evidence="1">TB6</strain>
    </source>
</reference>
<dbReference type="EMBL" id="CP027432">
    <property type="protein sequence ID" value="QCI28702.1"/>
    <property type="molecule type" value="Genomic_DNA"/>
</dbReference>
<dbReference type="RefSeq" id="WP_123351484.1">
    <property type="nucleotide sequence ID" value="NZ_CP027432.2"/>
</dbReference>
<gene>
    <name evidence="1" type="ORF">C6V80_06895</name>
    <name evidence="2" type="ORF">EDC58_0044</name>
</gene>
<organism evidence="2 3">
    <name type="scientific">Caminibacter pacificus</name>
    <dbReference type="NCBI Taxonomy" id="1424653"/>
    <lineage>
        <taxon>Bacteria</taxon>
        <taxon>Pseudomonadati</taxon>
        <taxon>Campylobacterota</taxon>
        <taxon>Epsilonproteobacteria</taxon>
        <taxon>Nautiliales</taxon>
        <taxon>Nautiliaceae</taxon>
        <taxon>Caminibacter</taxon>
    </lineage>
</organism>
<dbReference type="Proteomes" id="UP000298805">
    <property type="component" value="Chromosome"/>
</dbReference>
<reference evidence="2 3" key="2">
    <citation type="submission" date="2018-11" db="EMBL/GenBank/DDBJ databases">
        <title>Genomic Encyclopedia of Type Strains, Phase IV (KMG-IV): sequencing the most valuable type-strain genomes for metagenomic binning, comparative biology and taxonomic classification.</title>
        <authorList>
            <person name="Goeker M."/>
        </authorList>
    </citation>
    <scope>NUCLEOTIDE SEQUENCE [LARGE SCALE GENOMIC DNA]</scope>
    <source>
        <strain evidence="2 3">DSM 27783</strain>
    </source>
</reference>
<dbReference type="AlphaFoldDB" id="A0AAJ4UY49"/>
<evidence type="ECO:0000313" key="1">
    <source>
        <dbReference type="EMBL" id="QCI28702.1"/>
    </source>
</evidence>
<reference evidence="4" key="1">
    <citation type="submission" date="2018-03" db="EMBL/GenBank/DDBJ databases">
        <title>A comparative analysis of the Nautiliaceae.</title>
        <authorList>
            <person name="Grosche A."/>
            <person name="Smedile F."/>
            <person name="Vetriani C."/>
        </authorList>
    </citation>
    <scope>NUCLEOTIDE SEQUENCE [LARGE SCALE GENOMIC DNA]</scope>
    <source>
        <strain evidence="4">TB6</strain>
    </source>
</reference>
<name>A0AAJ4UY49_9BACT</name>
<accession>A0AAJ4UY49</accession>